<dbReference type="SUPFAM" id="SSF52540">
    <property type="entry name" value="P-loop containing nucleoside triphosphate hydrolases"/>
    <property type="match status" value="1"/>
</dbReference>
<dbReference type="InterPro" id="IPR027417">
    <property type="entry name" value="P-loop_NTPase"/>
</dbReference>
<keyword evidence="13" id="KW-1185">Reference proteome</keyword>
<dbReference type="OrthoDB" id="9815896at2"/>
<evidence type="ECO:0000256" key="7">
    <source>
        <dbReference type="ARBA" id="ARBA00022741"/>
    </source>
</evidence>
<evidence type="ECO:0000313" key="12">
    <source>
        <dbReference type="EMBL" id="QEJ98245.1"/>
    </source>
</evidence>
<evidence type="ECO:0000256" key="5">
    <source>
        <dbReference type="ARBA" id="ARBA00022694"/>
    </source>
</evidence>
<dbReference type="EMBL" id="CDNC01000012">
    <property type="protein sequence ID" value="CEM61584.1"/>
    <property type="molecule type" value="Genomic_DNA"/>
</dbReference>
<comment type="subcellular location">
    <subcellularLocation>
        <location evidence="1">Cytoplasm</location>
    </subcellularLocation>
</comment>
<dbReference type="AlphaFoldDB" id="A0A0B7GSJ9"/>
<dbReference type="Proteomes" id="UP000323594">
    <property type="component" value="Chromosome"/>
</dbReference>
<keyword evidence="9" id="KW-0460">Magnesium</keyword>
<evidence type="ECO:0000256" key="2">
    <source>
        <dbReference type="ARBA" id="ARBA00007599"/>
    </source>
</evidence>
<gene>
    <name evidence="11" type="primary">tsaE</name>
    <name evidence="12" type="ORF">FUT82_09715</name>
    <name evidence="11" type="ORF">TPHV1_20121</name>
</gene>
<evidence type="ECO:0000256" key="3">
    <source>
        <dbReference type="ARBA" id="ARBA00019010"/>
    </source>
</evidence>
<dbReference type="EMBL" id="CP042817">
    <property type="protein sequence ID" value="QEJ98245.1"/>
    <property type="molecule type" value="Genomic_DNA"/>
</dbReference>
<accession>A0A0B7GSJ9</accession>
<keyword evidence="7" id="KW-0547">Nucleotide-binding</keyword>
<dbReference type="NCBIfam" id="TIGR00150">
    <property type="entry name" value="T6A_YjeE"/>
    <property type="match status" value="1"/>
</dbReference>
<keyword evidence="5" id="KW-0819">tRNA processing</keyword>
<evidence type="ECO:0000256" key="10">
    <source>
        <dbReference type="ARBA" id="ARBA00032441"/>
    </source>
</evidence>
<evidence type="ECO:0000256" key="4">
    <source>
        <dbReference type="ARBA" id="ARBA00022490"/>
    </source>
</evidence>
<reference evidence="13" key="1">
    <citation type="submission" date="2015-01" db="EMBL/GenBank/DDBJ databases">
        <authorList>
            <person name="Manzoor Shahid"/>
            <person name="Zubair Saima"/>
        </authorList>
    </citation>
    <scope>NUCLEOTIDE SEQUENCE [LARGE SCALE GENOMIC DNA]</scope>
    <source>
        <strain evidence="13">V1</strain>
    </source>
</reference>
<dbReference type="Proteomes" id="UP000042527">
    <property type="component" value="Unassembled WGS sequence"/>
</dbReference>
<evidence type="ECO:0000256" key="9">
    <source>
        <dbReference type="ARBA" id="ARBA00022842"/>
    </source>
</evidence>
<dbReference type="Pfam" id="PF02367">
    <property type="entry name" value="TsaE"/>
    <property type="match status" value="1"/>
</dbReference>
<name>A0A0B7GSJ9_TREPH</name>
<dbReference type="InterPro" id="IPR003442">
    <property type="entry name" value="T6A_TsaE"/>
</dbReference>
<organism evidence="11 13">
    <name type="scientific">Treponema phagedenis</name>
    <dbReference type="NCBI Taxonomy" id="162"/>
    <lineage>
        <taxon>Bacteria</taxon>
        <taxon>Pseudomonadati</taxon>
        <taxon>Spirochaetota</taxon>
        <taxon>Spirochaetia</taxon>
        <taxon>Spirochaetales</taxon>
        <taxon>Treponemataceae</taxon>
        <taxon>Treponema</taxon>
    </lineage>
</organism>
<dbReference type="GO" id="GO:0046872">
    <property type="term" value="F:metal ion binding"/>
    <property type="evidence" value="ECO:0007669"/>
    <property type="project" value="UniProtKB-KW"/>
</dbReference>
<keyword evidence="6" id="KW-0479">Metal-binding</keyword>
<reference evidence="11" key="2">
    <citation type="submission" date="2015-01" db="EMBL/GenBank/DDBJ databases">
        <authorList>
            <person name="Xiang T."/>
            <person name="Song Y."/>
            <person name="Huang L."/>
            <person name="Wang B."/>
            <person name="Wu P."/>
        </authorList>
    </citation>
    <scope>NUCLEOTIDE SEQUENCE [LARGE SCALE GENOMIC DNA]</scope>
    <source>
        <strain evidence="11">V1</strain>
    </source>
</reference>
<keyword evidence="8" id="KW-0067">ATP-binding</keyword>
<dbReference type="RefSeq" id="WP_024752586.1">
    <property type="nucleotide sequence ID" value="NZ_CDNC01000012.1"/>
</dbReference>
<comment type="similarity">
    <text evidence="2">Belongs to the TsaE family.</text>
</comment>
<dbReference type="PANTHER" id="PTHR33540">
    <property type="entry name" value="TRNA THREONYLCARBAMOYLADENOSINE BIOSYNTHESIS PROTEIN TSAE"/>
    <property type="match status" value="1"/>
</dbReference>
<evidence type="ECO:0000313" key="14">
    <source>
        <dbReference type="Proteomes" id="UP000323594"/>
    </source>
</evidence>
<proteinExistence type="inferred from homology"/>
<protein>
    <recommendedName>
        <fullName evidence="3">tRNA threonylcarbamoyladenosine biosynthesis protein TsaE</fullName>
    </recommendedName>
    <alternativeName>
        <fullName evidence="10">t(6)A37 threonylcarbamoyladenosine biosynthesis protein TsaE</fullName>
    </alternativeName>
</protein>
<dbReference type="PANTHER" id="PTHR33540:SF2">
    <property type="entry name" value="TRNA THREONYLCARBAMOYLADENOSINE BIOSYNTHESIS PROTEIN TSAE"/>
    <property type="match status" value="1"/>
</dbReference>
<dbReference type="Gene3D" id="3.40.50.300">
    <property type="entry name" value="P-loop containing nucleotide triphosphate hydrolases"/>
    <property type="match status" value="1"/>
</dbReference>
<evidence type="ECO:0000256" key="8">
    <source>
        <dbReference type="ARBA" id="ARBA00022840"/>
    </source>
</evidence>
<keyword evidence="4" id="KW-0963">Cytoplasm</keyword>
<evidence type="ECO:0000256" key="1">
    <source>
        <dbReference type="ARBA" id="ARBA00004496"/>
    </source>
</evidence>
<evidence type="ECO:0000313" key="11">
    <source>
        <dbReference type="EMBL" id="CEM61584.1"/>
    </source>
</evidence>
<dbReference type="GO" id="GO:0005737">
    <property type="term" value="C:cytoplasm"/>
    <property type="evidence" value="ECO:0007669"/>
    <property type="project" value="UniProtKB-SubCell"/>
</dbReference>
<evidence type="ECO:0000313" key="13">
    <source>
        <dbReference type="Proteomes" id="UP000042527"/>
    </source>
</evidence>
<dbReference type="GO" id="GO:0005524">
    <property type="term" value="F:ATP binding"/>
    <property type="evidence" value="ECO:0007669"/>
    <property type="project" value="UniProtKB-KW"/>
</dbReference>
<sequence>MKFISNSKEDTIQLGTLIGEKLKPGSVIALQGNLAAGKTCFTKGLALGLGIDEDVTSPTFTLISEYYGRLPLYHMDIYRLDSTEDFIGIGAEDLLYGQGVCAIEWSEKIMEELPDYTISILFEVNNDGSRTITVSNCPFPLPEAKDLMVEK</sequence>
<dbReference type="GO" id="GO:0002949">
    <property type="term" value="P:tRNA threonylcarbamoyladenosine modification"/>
    <property type="evidence" value="ECO:0007669"/>
    <property type="project" value="InterPro"/>
</dbReference>
<evidence type="ECO:0000256" key="6">
    <source>
        <dbReference type="ARBA" id="ARBA00022723"/>
    </source>
</evidence>
<reference evidence="12 14" key="3">
    <citation type="submission" date="2019-08" db="EMBL/GenBank/DDBJ databases">
        <authorList>
            <person name="Kuhnert P."/>
        </authorList>
    </citation>
    <scope>NUCLEOTIDE SEQUENCE [LARGE SCALE GENOMIC DNA]</scope>
    <source>
        <strain evidence="12 14">B36.5</strain>
    </source>
</reference>